<dbReference type="GO" id="GO:0005524">
    <property type="term" value="F:ATP binding"/>
    <property type="evidence" value="ECO:0007669"/>
    <property type="project" value="UniProtKB-KW"/>
</dbReference>
<dbReference type="InterPro" id="IPR003439">
    <property type="entry name" value="ABC_transporter-like_ATP-bd"/>
</dbReference>
<dbReference type="InterPro" id="IPR017871">
    <property type="entry name" value="ABC_transporter-like_CS"/>
</dbReference>
<evidence type="ECO:0000313" key="6">
    <source>
        <dbReference type="Proteomes" id="UP000190637"/>
    </source>
</evidence>
<gene>
    <name evidence="5" type="ORF">SAMN02745673_02496</name>
</gene>
<organism evidence="5 6">
    <name type="scientific">Marinactinospora thermotolerans DSM 45154</name>
    <dbReference type="NCBI Taxonomy" id="1122192"/>
    <lineage>
        <taxon>Bacteria</taxon>
        <taxon>Bacillati</taxon>
        <taxon>Actinomycetota</taxon>
        <taxon>Actinomycetes</taxon>
        <taxon>Streptosporangiales</taxon>
        <taxon>Nocardiopsidaceae</taxon>
        <taxon>Marinactinospora</taxon>
    </lineage>
</organism>
<dbReference type="FunFam" id="3.40.50.300:FF:000134">
    <property type="entry name" value="Iron-enterobactin ABC transporter ATP-binding protein"/>
    <property type="match status" value="1"/>
</dbReference>
<evidence type="ECO:0000256" key="1">
    <source>
        <dbReference type="ARBA" id="ARBA00022448"/>
    </source>
</evidence>
<dbReference type="CDD" id="cd03214">
    <property type="entry name" value="ABC_Iron-Siderophores_B12_Hemin"/>
    <property type="match status" value="1"/>
</dbReference>
<dbReference type="OrthoDB" id="3475572at2"/>
<dbReference type="RefSeq" id="WP_078762058.1">
    <property type="nucleotide sequence ID" value="NZ_FUWS01000006.1"/>
</dbReference>
<dbReference type="STRING" id="1122192.SAMN02745673_02496"/>
<dbReference type="PROSITE" id="PS50893">
    <property type="entry name" value="ABC_TRANSPORTER_2"/>
    <property type="match status" value="1"/>
</dbReference>
<protein>
    <submittedName>
        <fullName evidence="5">Iron complex transport system ATP-binding protein</fullName>
    </submittedName>
</protein>
<dbReference type="PANTHER" id="PTHR42794:SF2">
    <property type="entry name" value="ABC TRANSPORTER ATP-BINDING PROTEIN"/>
    <property type="match status" value="1"/>
</dbReference>
<dbReference type="PROSITE" id="PS00211">
    <property type="entry name" value="ABC_TRANSPORTER_1"/>
    <property type="match status" value="1"/>
</dbReference>
<dbReference type="AlphaFoldDB" id="A0A1T4R3I9"/>
<dbReference type="NCBIfam" id="NF010068">
    <property type="entry name" value="PRK13548.1"/>
    <property type="match status" value="1"/>
</dbReference>
<evidence type="ECO:0000256" key="2">
    <source>
        <dbReference type="ARBA" id="ARBA00022741"/>
    </source>
</evidence>
<dbReference type="Proteomes" id="UP000190637">
    <property type="component" value="Unassembled WGS sequence"/>
</dbReference>
<dbReference type="EMBL" id="FUWS01000006">
    <property type="protein sequence ID" value="SKA10622.1"/>
    <property type="molecule type" value="Genomic_DNA"/>
</dbReference>
<dbReference type="PANTHER" id="PTHR42794">
    <property type="entry name" value="HEMIN IMPORT ATP-BINDING PROTEIN HMUV"/>
    <property type="match status" value="1"/>
</dbReference>
<dbReference type="Pfam" id="PF00005">
    <property type="entry name" value="ABC_tran"/>
    <property type="match status" value="1"/>
</dbReference>
<evidence type="ECO:0000259" key="4">
    <source>
        <dbReference type="PROSITE" id="PS50893"/>
    </source>
</evidence>
<dbReference type="Gene3D" id="3.40.50.300">
    <property type="entry name" value="P-loop containing nucleotide triphosphate hydrolases"/>
    <property type="match status" value="1"/>
</dbReference>
<evidence type="ECO:0000256" key="3">
    <source>
        <dbReference type="ARBA" id="ARBA00022840"/>
    </source>
</evidence>
<name>A0A1T4R3I9_9ACTN</name>
<sequence length="263" mass="28209">MSHHGVHPASLSLRGVGCRVEGTDLVRDVDLDVAPGEFVGVIGPNGAGKSTLLRTVHRTLRPRTGSVRIDGEDLWALSQRALARRVAAVLQENGADFELTVDEVVAMGRAPHKRAFSPDNDDDRRLVMTSLELVGAAHLAARSYPTLSGGERQRVLLARALAQEPALLVLDEPTNHLDIAHQLDVLAVVRRLGTSVLAVLHDLNLAALFCDRLYVVDHGRVVAAGTPAAVLTPDLLAEVYRVQADVTLHPLTGAPNVVLLPPR</sequence>
<keyword evidence="2" id="KW-0547">Nucleotide-binding</keyword>
<evidence type="ECO:0000313" key="5">
    <source>
        <dbReference type="EMBL" id="SKA10622.1"/>
    </source>
</evidence>
<keyword evidence="1" id="KW-0813">Transport</keyword>
<dbReference type="GO" id="GO:0016887">
    <property type="term" value="F:ATP hydrolysis activity"/>
    <property type="evidence" value="ECO:0007669"/>
    <property type="project" value="InterPro"/>
</dbReference>
<dbReference type="InterPro" id="IPR003593">
    <property type="entry name" value="AAA+_ATPase"/>
</dbReference>
<reference evidence="5 6" key="1">
    <citation type="submission" date="2017-02" db="EMBL/GenBank/DDBJ databases">
        <authorList>
            <person name="Peterson S.W."/>
        </authorList>
    </citation>
    <scope>NUCLEOTIDE SEQUENCE [LARGE SCALE GENOMIC DNA]</scope>
    <source>
        <strain evidence="5 6">DSM 45154</strain>
    </source>
</reference>
<proteinExistence type="predicted"/>
<dbReference type="SMART" id="SM00382">
    <property type="entry name" value="AAA"/>
    <property type="match status" value="1"/>
</dbReference>
<keyword evidence="3 5" id="KW-0067">ATP-binding</keyword>
<feature type="domain" description="ABC transporter" evidence="4">
    <location>
        <begin position="11"/>
        <end position="243"/>
    </location>
</feature>
<keyword evidence="6" id="KW-1185">Reference proteome</keyword>
<dbReference type="SUPFAM" id="SSF52540">
    <property type="entry name" value="P-loop containing nucleoside triphosphate hydrolases"/>
    <property type="match status" value="1"/>
</dbReference>
<accession>A0A1T4R3I9</accession>
<dbReference type="InterPro" id="IPR027417">
    <property type="entry name" value="P-loop_NTPase"/>
</dbReference>